<name>A0ABT8JW98_9MICC</name>
<comment type="caution">
    <text evidence="4">The sequence shown here is derived from an EMBL/GenBank/DDBJ whole genome shotgun (WGS) entry which is preliminary data.</text>
</comment>
<dbReference type="InterPro" id="IPR006059">
    <property type="entry name" value="SBP"/>
</dbReference>
<dbReference type="Proteomes" id="UP001174209">
    <property type="component" value="Unassembled WGS sequence"/>
</dbReference>
<proteinExistence type="inferred from homology"/>
<sequence>MRTKNRMLLLGVGLSTASLLLTACGAGSSDNGGGGGEAEAGEFSFLTNVENTTIPTELETLAGDQCKTAADAMPLKVDTVPQTNLDQQLQLLAGQGALPVQFAAGNAPALTKELAASGNVLDLEATLTDLDVLDQVEPAAIDTIKALYGGFNVLPYQYNVEGIWYNKQLFADNGIEVPQTWDDFTAAAETLNTSGVTPLSASGEQGWPLTRLISGYLFSNLGKDALQKVADGEAKLTDPEYVEAAAAVADLGQKGYFGEGVGSIDYDTAINQFLNGKAGMLYMGSWVLANFNDEAANQIGTENIGFMPFPKVEGGAGIDNQYAANVGLPMAISQKAYNEQTGEWLKCITENYGSSALENQGSISGFKVNEEVDVDPLTQTVQETISSTDESVLWFEALFGTQATTASQTNAAPLVTGSISPEQFMETVQSALK</sequence>
<evidence type="ECO:0000256" key="3">
    <source>
        <dbReference type="SAM" id="SignalP"/>
    </source>
</evidence>
<keyword evidence="3" id="KW-0732">Signal</keyword>
<feature type="chain" id="PRO_5046942204" evidence="3">
    <location>
        <begin position="24"/>
        <end position="433"/>
    </location>
</feature>
<evidence type="ECO:0000313" key="5">
    <source>
        <dbReference type="Proteomes" id="UP001174209"/>
    </source>
</evidence>
<evidence type="ECO:0000256" key="1">
    <source>
        <dbReference type="ARBA" id="ARBA00008520"/>
    </source>
</evidence>
<protein>
    <submittedName>
        <fullName evidence="4">Extracellular solute-binding protein</fullName>
    </submittedName>
</protein>
<gene>
    <name evidence="4" type="ORF">P5G52_01055</name>
</gene>
<dbReference type="EMBL" id="JAROCG010000001">
    <property type="protein sequence ID" value="MDN4609446.1"/>
    <property type="molecule type" value="Genomic_DNA"/>
</dbReference>
<dbReference type="PROSITE" id="PS51257">
    <property type="entry name" value="PROKAR_LIPOPROTEIN"/>
    <property type="match status" value="1"/>
</dbReference>
<dbReference type="Gene3D" id="3.40.190.10">
    <property type="entry name" value="Periplasmic binding protein-like II"/>
    <property type="match status" value="2"/>
</dbReference>
<comment type="similarity">
    <text evidence="1">Belongs to the bacterial solute-binding protein 1 family.</text>
</comment>
<dbReference type="SUPFAM" id="SSF53850">
    <property type="entry name" value="Periplasmic binding protein-like II"/>
    <property type="match status" value="1"/>
</dbReference>
<dbReference type="Pfam" id="PF01547">
    <property type="entry name" value="SBP_bac_1"/>
    <property type="match status" value="1"/>
</dbReference>
<organism evidence="4 5">
    <name type="scientific">Arthrobacter burdickii</name>
    <dbReference type="NCBI Taxonomy" id="3035920"/>
    <lineage>
        <taxon>Bacteria</taxon>
        <taxon>Bacillati</taxon>
        <taxon>Actinomycetota</taxon>
        <taxon>Actinomycetes</taxon>
        <taxon>Micrococcales</taxon>
        <taxon>Micrococcaceae</taxon>
        <taxon>Arthrobacter</taxon>
    </lineage>
</organism>
<dbReference type="RefSeq" id="WP_301228582.1">
    <property type="nucleotide sequence ID" value="NZ_JAROCG010000001.1"/>
</dbReference>
<dbReference type="InterPro" id="IPR050490">
    <property type="entry name" value="Bact_solute-bd_prot1"/>
</dbReference>
<evidence type="ECO:0000313" key="4">
    <source>
        <dbReference type="EMBL" id="MDN4609446.1"/>
    </source>
</evidence>
<keyword evidence="2" id="KW-0813">Transport</keyword>
<accession>A0ABT8JW98</accession>
<dbReference type="PANTHER" id="PTHR43649">
    <property type="entry name" value="ARABINOSE-BINDING PROTEIN-RELATED"/>
    <property type="match status" value="1"/>
</dbReference>
<reference evidence="4" key="1">
    <citation type="submission" date="2023-06" db="EMBL/GenBank/DDBJ databases">
        <title>MT1 and MT2 Draft Genomes of Novel Species.</title>
        <authorList>
            <person name="Venkateswaran K."/>
        </authorList>
    </citation>
    <scope>NUCLEOTIDE SEQUENCE</scope>
    <source>
        <strain evidence="4">IIF3SC-B10</strain>
    </source>
</reference>
<evidence type="ECO:0000256" key="2">
    <source>
        <dbReference type="ARBA" id="ARBA00022448"/>
    </source>
</evidence>
<keyword evidence="5" id="KW-1185">Reference proteome</keyword>
<feature type="signal peptide" evidence="3">
    <location>
        <begin position="1"/>
        <end position="23"/>
    </location>
</feature>
<dbReference type="PANTHER" id="PTHR43649:SF29">
    <property type="entry name" value="OSMOPROTECTIVE COMPOUNDS-BINDING PROTEIN GGTB"/>
    <property type="match status" value="1"/>
</dbReference>